<evidence type="ECO:0000313" key="5">
    <source>
        <dbReference type="Proteomes" id="UP001629156"/>
    </source>
</evidence>
<feature type="domain" description="Peptidase M56" evidence="3">
    <location>
        <begin position="65"/>
        <end position="252"/>
    </location>
</feature>
<dbReference type="CDD" id="cd07341">
    <property type="entry name" value="M56_BlaR1_MecR1_like"/>
    <property type="match status" value="1"/>
</dbReference>
<keyword evidence="1" id="KW-0472">Membrane</keyword>
<sequence>MIPFLLKSTAALAIFIGIYYLMLEREKMHRFNRFYLLGTLVFSFILPFISIPIYTEAIIQPAEMFIQQEITIQPQPAPQAETNYVAYFLWGLYGVVTFLLAVRFVFNIVQFSKIKKQNPTTKHKGATLVLMDKPVMPYTFLGCIYINKQEYESRLIEPELFTHEMVHVKQLHTLDILFIETLKTIFWFNPLLYIYKKAVRLNHEFLADENTINQFQNILTYQKLLLDKALPTNQYALASSINFSLTKKRFIMMNKTTSRTKAIALKTMLVPVFAVLTGLLCTEEVAAQQPDINAIPADKVIAIATEPATQAQIDSLRRAYPGKYTEPVSHYSHTKVKYENDNGKEVTAYYFIDNGAKEQAEFSPGFANALQNIPPESIESITVDPATAREMDSLKANHKTLAGFDANGSYAKMTVTYTDKDGTVHIAKDFVKRTAKVAPKPASFTAKDLSVQETNTYSPAGMDKQPEFPGGMAEFYKYVNKNFNIPQIEQDLKARIFISFIIEKDGSMSDIRAVKDPGYGLGDEAVRVLKSLDVKWIPGEIKGEKVRADYKLPIVINITGTAEKEPAEKENKQ</sequence>
<name>A0ABW8YZ18_9FLAO</name>
<accession>A0ABW8YZ18</accession>
<protein>
    <submittedName>
        <fullName evidence="4">M56 family metallopeptidase</fullName>
    </submittedName>
</protein>
<proteinExistence type="predicted"/>
<comment type="caution">
    <text evidence="4">The sequence shown here is derived from an EMBL/GenBank/DDBJ whole genome shotgun (WGS) entry which is preliminary data.</text>
</comment>
<evidence type="ECO:0000256" key="1">
    <source>
        <dbReference type="SAM" id="Phobius"/>
    </source>
</evidence>
<keyword evidence="5" id="KW-1185">Reference proteome</keyword>
<organism evidence="4 5">
    <name type="scientific">Flavobacterium rhizosphaerae</name>
    <dbReference type="NCBI Taxonomy" id="3163298"/>
    <lineage>
        <taxon>Bacteria</taxon>
        <taxon>Pseudomonadati</taxon>
        <taxon>Bacteroidota</taxon>
        <taxon>Flavobacteriia</taxon>
        <taxon>Flavobacteriales</taxon>
        <taxon>Flavobacteriaceae</taxon>
        <taxon>Flavobacterium</taxon>
    </lineage>
</organism>
<dbReference type="PANTHER" id="PTHR34978">
    <property type="entry name" value="POSSIBLE SENSOR-TRANSDUCER PROTEIN BLAR"/>
    <property type="match status" value="1"/>
</dbReference>
<feature type="domain" description="TonB C-terminal" evidence="2">
    <location>
        <begin position="489"/>
        <end position="554"/>
    </location>
</feature>
<evidence type="ECO:0000313" key="4">
    <source>
        <dbReference type="EMBL" id="MFL9845503.1"/>
    </source>
</evidence>
<dbReference type="Proteomes" id="UP001629156">
    <property type="component" value="Unassembled WGS sequence"/>
</dbReference>
<dbReference type="SUPFAM" id="SSF74653">
    <property type="entry name" value="TolA/TonB C-terminal domain"/>
    <property type="match status" value="1"/>
</dbReference>
<dbReference type="InterPro" id="IPR037682">
    <property type="entry name" value="TonB_C"/>
</dbReference>
<evidence type="ECO:0000259" key="2">
    <source>
        <dbReference type="Pfam" id="PF03544"/>
    </source>
</evidence>
<dbReference type="InterPro" id="IPR008756">
    <property type="entry name" value="Peptidase_M56"/>
</dbReference>
<dbReference type="EMBL" id="JBELPZ010000017">
    <property type="protein sequence ID" value="MFL9845503.1"/>
    <property type="molecule type" value="Genomic_DNA"/>
</dbReference>
<dbReference type="Pfam" id="PF05569">
    <property type="entry name" value="Peptidase_M56"/>
    <property type="match status" value="1"/>
</dbReference>
<feature type="transmembrane region" description="Helical" evidence="1">
    <location>
        <begin position="6"/>
        <end position="22"/>
    </location>
</feature>
<evidence type="ECO:0000259" key="3">
    <source>
        <dbReference type="Pfam" id="PF05569"/>
    </source>
</evidence>
<feature type="transmembrane region" description="Helical" evidence="1">
    <location>
        <begin position="262"/>
        <end position="280"/>
    </location>
</feature>
<dbReference type="InterPro" id="IPR052173">
    <property type="entry name" value="Beta-lactam_resp_regulator"/>
</dbReference>
<keyword evidence="1" id="KW-1133">Transmembrane helix</keyword>
<dbReference type="PANTHER" id="PTHR34978:SF3">
    <property type="entry name" value="SLR0241 PROTEIN"/>
    <property type="match status" value="1"/>
</dbReference>
<dbReference type="Pfam" id="PF03544">
    <property type="entry name" value="TonB_C"/>
    <property type="match status" value="1"/>
</dbReference>
<reference evidence="4 5" key="1">
    <citation type="submission" date="2024-06" db="EMBL/GenBank/DDBJ databases">
        <authorList>
            <person name="Kaempfer P."/>
            <person name="Viver T."/>
        </authorList>
    </citation>
    <scope>NUCLEOTIDE SEQUENCE [LARGE SCALE GENOMIC DNA]</scope>
    <source>
        <strain evidence="4 5">ST-119</strain>
    </source>
</reference>
<feature type="transmembrane region" description="Helical" evidence="1">
    <location>
        <begin position="84"/>
        <end position="106"/>
    </location>
</feature>
<keyword evidence="1" id="KW-0812">Transmembrane</keyword>
<feature type="transmembrane region" description="Helical" evidence="1">
    <location>
        <begin position="34"/>
        <end position="54"/>
    </location>
</feature>
<gene>
    <name evidence="4" type="ORF">ABS766_13835</name>
</gene>
<dbReference type="Gene3D" id="3.30.1150.10">
    <property type="match status" value="1"/>
</dbReference>
<dbReference type="RefSeq" id="WP_408085784.1">
    <property type="nucleotide sequence ID" value="NZ_JBELPZ010000017.1"/>
</dbReference>